<organism evidence="2 3">
    <name type="scientific">Artemisia annua</name>
    <name type="common">Sweet wormwood</name>
    <dbReference type="NCBI Taxonomy" id="35608"/>
    <lineage>
        <taxon>Eukaryota</taxon>
        <taxon>Viridiplantae</taxon>
        <taxon>Streptophyta</taxon>
        <taxon>Embryophyta</taxon>
        <taxon>Tracheophyta</taxon>
        <taxon>Spermatophyta</taxon>
        <taxon>Magnoliopsida</taxon>
        <taxon>eudicotyledons</taxon>
        <taxon>Gunneridae</taxon>
        <taxon>Pentapetalae</taxon>
        <taxon>asterids</taxon>
        <taxon>campanulids</taxon>
        <taxon>Asterales</taxon>
        <taxon>Asteraceae</taxon>
        <taxon>Asteroideae</taxon>
        <taxon>Anthemideae</taxon>
        <taxon>Artemisiinae</taxon>
        <taxon>Artemisia</taxon>
    </lineage>
</organism>
<dbReference type="STRING" id="35608.A0A2U1MW98"/>
<protein>
    <recommendedName>
        <fullName evidence="4">Transmembrane protein</fullName>
    </recommendedName>
</protein>
<dbReference type="GO" id="GO:0005794">
    <property type="term" value="C:Golgi apparatus"/>
    <property type="evidence" value="ECO:0007669"/>
    <property type="project" value="TreeGrafter"/>
</dbReference>
<feature type="compositionally biased region" description="Low complexity" evidence="1">
    <location>
        <begin position="149"/>
        <end position="163"/>
    </location>
</feature>
<dbReference type="PANTHER" id="PTHR13448:SF14">
    <property type="entry name" value="F26K24.17 PROTEIN"/>
    <property type="match status" value="1"/>
</dbReference>
<dbReference type="Proteomes" id="UP000245207">
    <property type="component" value="Unassembled WGS sequence"/>
</dbReference>
<feature type="compositionally biased region" description="Polar residues" evidence="1">
    <location>
        <begin position="89"/>
        <end position="116"/>
    </location>
</feature>
<feature type="compositionally biased region" description="Basic and acidic residues" evidence="1">
    <location>
        <begin position="118"/>
        <end position="139"/>
    </location>
</feature>
<sequence length="634" mass="70381">MFDIFPNWFGRPRKNLTMEEFALTIAQANEKEHHEARNFINEFKASHELLLKEQNNMINGLAIEVHQLSKVLNRVLLVKHDLKGITTRGGKSTFQIGETPEDNNSNNVSSGSTPPEQEQPKEASPEPVIRKEPSVEPKRSTLPFQHRVTSSSSTSKPHSNGSTDKNVFTSIEKKSEERRKVIEADRLANLAIYDGEDTVKKTVKKRNGGCVIRFVASFETQQDIQLMRFADYFGRAFSNVSASQFPWVKLLRESPVVKVADNPVSHIPEAVYKTSVDWINNRSSEALSSFVLWSLDSILVDFSIQQGSGKGSKKALAMVLRRKPDSLISVLPTLRDTSKYQGQDKLPLIVWMVAQATQGDLAVGLYCWSHLVLPIVGGKSGSNPQTRDLILQLVERILSAPKARTILINGAVRKGERLMPPSALDLLLRVTFPSSSARVKATERFEAVYPTLKEVALAGSPGSKAMKQVSQQIFTITLKASGEAIPELSREASGISIWCLTQNPDSYKQWEKVYVDNLEASVVILRKLTEQWNDLSAKQSSLEALGETVSSFKNMNEKALTEGDISAAEQKLYKEADKYCKVLLGRLSRGWGCVKGLGVALIVIGLGIAFVPQNAFESLDLTKFVEMLNIQHSV</sequence>
<gene>
    <name evidence="2" type="ORF">CTI12_AA334580</name>
</gene>
<proteinExistence type="predicted"/>
<keyword evidence="3" id="KW-1185">Reference proteome</keyword>
<dbReference type="AlphaFoldDB" id="A0A2U1MW98"/>
<reference evidence="2 3" key="1">
    <citation type="journal article" date="2018" name="Mol. Plant">
        <title>The genome of Artemisia annua provides insight into the evolution of Asteraceae family and artemisinin biosynthesis.</title>
        <authorList>
            <person name="Shen Q."/>
            <person name="Zhang L."/>
            <person name="Liao Z."/>
            <person name="Wang S."/>
            <person name="Yan T."/>
            <person name="Shi P."/>
            <person name="Liu M."/>
            <person name="Fu X."/>
            <person name="Pan Q."/>
            <person name="Wang Y."/>
            <person name="Lv Z."/>
            <person name="Lu X."/>
            <person name="Zhang F."/>
            <person name="Jiang W."/>
            <person name="Ma Y."/>
            <person name="Chen M."/>
            <person name="Hao X."/>
            <person name="Li L."/>
            <person name="Tang Y."/>
            <person name="Lv G."/>
            <person name="Zhou Y."/>
            <person name="Sun X."/>
            <person name="Brodelius P.E."/>
            <person name="Rose J.K.C."/>
            <person name="Tang K."/>
        </authorList>
    </citation>
    <scope>NUCLEOTIDE SEQUENCE [LARGE SCALE GENOMIC DNA]</scope>
    <source>
        <strain evidence="3">cv. Huhao1</strain>
        <tissue evidence="2">Leaf</tissue>
    </source>
</reference>
<feature type="region of interest" description="Disordered" evidence="1">
    <location>
        <begin position="87"/>
        <end position="171"/>
    </location>
</feature>
<dbReference type="PANTHER" id="PTHR13448">
    <property type="entry name" value="TRANSMEMBRANE PROTEIN 214"/>
    <property type="match status" value="1"/>
</dbReference>
<evidence type="ECO:0000256" key="1">
    <source>
        <dbReference type="SAM" id="MobiDB-lite"/>
    </source>
</evidence>
<evidence type="ECO:0008006" key="4">
    <source>
        <dbReference type="Google" id="ProtNLM"/>
    </source>
</evidence>
<dbReference type="EMBL" id="PKPP01004203">
    <property type="protein sequence ID" value="PWA65532.1"/>
    <property type="molecule type" value="Genomic_DNA"/>
</dbReference>
<dbReference type="Pfam" id="PF10151">
    <property type="entry name" value="TMEM214"/>
    <property type="match status" value="1"/>
</dbReference>
<comment type="caution">
    <text evidence="2">The sequence shown here is derived from an EMBL/GenBank/DDBJ whole genome shotgun (WGS) entry which is preliminary data.</text>
</comment>
<dbReference type="GO" id="GO:0005783">
    <property type="term" value="C:endoplasmic reticulum"/>
    <property type="evidence" value="ECO:0007669"/>
    <property type="project" value="TreeGrafter"/>
</dbReference>
<accession>A0A2U1MW98</accession>
<evidence type="ECO:0000313" key="2">
    <source>
        <dbReference type="EMBL" id="PWA65532.1"/>
    </source>
</evidence>
<evidence type="ECO:0000313" key="3">
    <source>
        <dbReference type="Proteomes" id="UP000245207"/>
    </source>
</evidence>
<dbReference type="OrthoDB" id="10022292at2759"/>
<dbReference type="InterPro" id="IPR019308">
    <property type="entry name" value="TMEM214"/>
</dbReference>
<name>A0A2U1MW98_ARTAN</name>